<protein>
    <submittedName>
        <fullName evidence="1">Uncharacterized protein</fullName>
    </submittedName>
</protein>
<gene>
    <name evidence="1" type="ORF">BJ554DRAFT_7402</name>
</gene>
<keyword evidence="2" id="KW-1185">Reference proteome</keyword>
<comment type="caution">
    <text evidence="1">The sequence shown here is derived from an EMBL/GenBank/DDBJ whole genome shotgun (WGS) entry which is preliminary data.</text>
</comment>
<sequence>MPFNDAGTEKVEGTFGPRLAYAVEDRLEEYAKGPGAFTVVALLEHPQCSARLTELLRERVDSLTEAANSNKGSNLLLTLLSKAAA</sequence>
<organism evidence="1 2">
    <name type="scientific">Olpidium bornovanus</name>
    <dbReference type="NCBI Taxonomy" id="278681"/>
    <lineage>
        <taxon>Eukaryota</taxon>
        <taxon>Fungi</taxon>
        <taxon>Fungi incertae sedis</taxon>
        <taxon>Olpidiomycota</taxon>
        <taxon>Olpidiomycotina</taxon>
        <taxon>Olpidiomycetes</taxon>
        <taxon>Olpidiales</taxon>
        <taxon>Olpidiaceae</taxon>
        <taxon>Olpidium</taxon>
    </lineage>
</organism>
<dbReference type="OrthoDB" id="497380at2759"/>
<evidence type="ECO:0000313" key="1">
    <source>
        <dbReference type="EMBL" id="KAG5460539.1"/>
    </source>
</evidence>
<dbReference type="AlphaFoldDB" id="A0A8H8DJ57"/>
<accession>A0A8H8DJ57</accession>
<proteinExistence type="predicted"/>
<dbReference type="Proteomes" id="UP000673691">
    <property type="component" value="Unassembled WGS sequence"/>
</dbReference>
<evidence type="ECO:0000313" key="2">
    <source>
        <dbReference type="Proteomes" id="UP000673691"/>
    </source>
</evidence>
<reference evidence="1 2" key="1">
    <citation type="journal article" name="Sci. Rep.">
        <title>Genome-scale phylogenetic analyses confirm Olpidium as the closest living zoosporic fungus to the non-flagellated, terrestrial fungi.</title>
        <authorList>
            <person name="Chang Y."/>
            <person name="Rochon D."/>
            <person name="Sekimoto S."/>
            <person name="Wang Y."/>
            <person name="Chovatia M."/>
            <person name="Sandor L."/>
            <person name="Salamov A."/>
            <person name="Grigoriev I.V."/>
            <person name="Stajich J.E."/>
            <person name="Spatafora J.W."/>
        </authorList>
    </citation>
    <scope>NUCLEOTIDE SEQUENCE [LARGE SCALE GENOMIC DNA]</scope>
    <source>
        <strain evidence="1">S191</strain>
    </source>
</reference>
<name>A0A8H8DJ57_9FUNG</name>
<dbReference type="EMBL" id="JAEFCI010005071">
    <property type="protein sequence ID" value="KAG5460539.1"/>
    <property type="molecule type" value="Genomic_DNA"/>
</dbReference>